<evidence type="ECO:0000256" key="6">
    <source>
        <dbReference type="RuleBase" id="RU003815"/>
    </source>
</evidence>
<comment type="caution">
    <text evidence="8">The sequence shown here is derived from an EMBL/GenBank/DDBJ whole genome shotgun (WGS) entry which is preliminary data.</text>
</comment>
<dbReference type="GO" id="GO:0005763">
    <property type="term" value="C:mitochondrial small ribosomal subunit"/>
    <property type="evidence" value="ECO:0007669"/>
    <property type="project" value="TreeGrafter"/>
</dbReference>
<evidence type="ECO:0000256" key="5">
    <source>
        <dbReference type="ARBA" id="ARBA00042623"/>
    </source>
</evidence>
<reference evidence="9" key="1">
    <citation type="journal article" date="2023" name="Mol. Phylogenet. Evol.">
        <title>Genome-scale phylogeny and comparative genomics of the fungal order Sordariales.</title>
        <authorList>
            <person name="Hensen N."/>
            <person name="Bonometti L."/>
            <person name="Westerberg I."/>
            <person name="Brannstrom I.O."/>
            <person name="Guillou S."/>
            <person name="Cros-Aarteil S."/>
            <person name="Calhoun S."/>
            <person name="Haridas S."/>
            <person name="Kuo A."/>
            <person name="Mondo S."/>
            <person name="Pangilinan J."/>
            <person name="Riley R."/>
            <person name="LaButti K."/>
            <person name="Andreopoulos B."/>
            <person name="Lipzen A."/>
            <person name="Chen C."/>
            <person name="Yan M."/>
            <person name="Daum C."/>
            <person name="Ng V."/>
            <person name="Clum A."/>
            <person name="Steindorff A."/>
            <person name="Ohm R.A."/>
            <person name="Martin F."/>
            <person name="Silar P."/>
            <person name="Natvig D.O."/>
            <person name="Lalanne C."/>
            <person name="Gautier V."/>
            <person name="Ament-Velasquez S.L."/>
            <person name="Kruys A."/>
            <person name="Hutchinson M.I."/>
            <person name="Powell A.J."/>
            <person name="Barry K."/>
            <person name="Miller A.N."/>
            <person name="Grigoriev I.V."/>
            <person name="Debuchy R."/>
            <person name="Gladieux P."/>
            <person name="Hiltunen Thoren M."/>
            <person name="Johannesson H."/>
        </authorList>
    </citation>
    <scope>NUCLEOTIDE SEQUENCE [LARGE SCALE GENOMIC DNA]</scope>
    <source>
        <strain evidence="9">CBS 284.82</strain>
    </source>
</reference>
<accession>A0AAN6PPK5</accession>
<dbReference type="InterPro" id="IPR000754">
    <property type="entry name" value="Ribosomal_uS9"/>
</dbReference>
<dbReference type="InterPro" id="IPR014721">
    <property type="entry name" value="Ribsml_uS5_D2-typ_fold_subgr"/>
</dbReference>
<dbReference type="Pfam" id="PF00380">
    <property type="entry name" value="Ribosomal_S9"/>
    <property type="match status" value="1"/>
</dbReference>
<dbReference type="InterPro" id="IPR020568">
    <property type="entry name" value="Ribosomal_Su5_D2-typ_SF"/>
</dbReference>
<gene>
    <name evidence="8" type="ORF">C8A01DRAFT_42446</name>
</gene>
<evidence type="ECO:0000256" key="2">
    <source>
        <dbReference type="ARBA" id="ARBA00022980"/>
    </source>
</evidence>
<dbReference type="GO" id="GO:0003723">
    <property type="term" value="F:RNA binding"/>
    <property type="evidence" value="ECO:0007669"/>
    <property type="project" value="TreeGrafter"/>
</dbReference>
<name>A0AAN6PPK5_9PEZI</name>
<evidence type="ECO:0000313" key="8">
    <source>
        <dbReference type="EMBL" id="KAK4044831.1"/>
    </source>
</evidence>
<keyword evidence="3 6" id="KW-0687">Ribonucleoprotein</keyword>
<dbReference type="PROSITE" id="PS00360">
    <property type="entry name" value="RIBOSOMAL_S9"/>
    <property type="match status" value="1"/>
</dbReference>
<proteinExistence type="inferred from homology"/>
<dbReference type="EMBL" id="MU854316">
    <property type="protein sequence ID" value="KAK4044831.1"/>
    <property type="molecule type" value="Genomic_DNA"/>
</dbReference>
<dbReference type="PANTHER" id="PTHR21569:SF1">
    <property type="entry name" value="SMALL RIBOSOMAL SUBUNIT PROTEIN US9M"/>
    <property type="match status" value="1"/>
</dbReference>
<organism evidence="8 9">
    <name type="scientific">Parachaetomium inaequale</name>
    <dbReference type="NCBI Taxonomy" id="2588326"/>
    <lineage>
        <taxon>Eukaryota</taxon>
        <taxon>Fungi</taxon>
        <taxon>Dikarya</taxon>
        <taxon>Ascomycota</taxon>
        <taxon>Pezizomycotina</taxon>
        <taxon>Sordariomycetes</taxon>
        <taxon>Sordariomycetidae</taxon>
        <taxon>Sordariales</taxon>
        <taxon>Chaetomiaceae</taxon>
        <taxon>Parachaetomium</taxon>
    </lineage>
</organism>
<dbReference type="SUPFAM" id="SSF54211">
    <property type="entry name" value="Ribosomal protein S5 domain 2-like"/>
    <property type="match status" value="1"/>
</dbReference>
<sequence>MMASSSRPRLTSALRGVSRTLNGGQRQPLEQHFQSLQLNSSAVRGRRCLSTESTESNANGDRLSITAAKELEIKSLIKKLTPKYRLAQHARPVPISPSYFSRTPAFNDRYLVLEKLSRAYVNLPVIPAADTERIAWKTLSDLRQSFGEPVKATDYVKCLAIVKRLHQIHPELKPDAVKEALLDFQRDVQAFLNVATPIPIDKFGRALGVGKRKSSSARAFVVEGEGQVLINGKTLADYFGRVHDRESAVWALHATDRIDKYNVWARVEGGGTTGQAEALTLAIAKALLAHEPALKPALRRAGVVTRDPRRVERKKHGRVKARKGPTWVKR</sequence>
<dbReference type="FunFam" id="3.30.230.10:FF:000001">
    <property type="entry name" value="30S ribosomal protein S9"/>
    <property type="match status" value="1"/>
</dbReference>
<dbReference type="InterPro" id="IPR020574">
    <property type="entry name" value="Ribosomal_uS9_CS"/>
</dbReference>
<keyword evidence="2 6" id="KW-0689">Ribosomal protein</keyword>
<dbReference type="GO" id="GO:0003735">
    <property type="term" value="F:structural constituent of ribosome"/>
    <property type="evidence" value="ECO:0007669"/>
    <property type="project" value="InterPro"/>
</dbReference>
<feature type="compositionally biased region" description="Basic residues" evidence="7">
    <location>
        <begin position="311"/>
        <end position="330"/>
    </location>
</feature>
<dbReference type="InterPro" id="IPR023035">
    <property type="entry name" value="Ribosomal_uS9_bac/plastid"/>
</dbReference>
<evidence type="ECO:0000256" key="3">
    <source>
        <dbReference type="ARBA" id="ARBA00023274"/>
    </source>
</evidence>
<dbReference type="Proteomes" id="UP001303115">
    <property type="component" value="Unassembled WGS sequence"/>
</dbReference>
<evidence type="ECO:0000313" key="9">
    <source>
        <dbReference type="Proteomes" id="UP001303115"/>
    </source>
</evidence>
<keyword evidence="9" id="KW-1185">Reference proteome</keyword>
<dbReference type="GO" id="GO:0006412">
    <property type="term" value="P:translation"/>
    <property type="evidence" value="ECO:0007669"/>
    <property type="project" value="InterPro"/>
</dbReference>
<dbReference type="Gene3D" id="3.30.230.10">
    <property type="match status" value="1"/>
</dbReference>
<dbReference type="AlphaFoldDB" id="A0AAN6PPK5"/>
<evidence type="ECO:0000256" key="1">
    <source>
        <dbReference type="ARBA" id="ARBA00005251"/>
    </source>
</evidence>
<evidence type="ECO:0000256" key="7">
    <source>
        <dbReference type="SAM" id="MobiDB-lite"/>
    </source>
</evidence>
<dbReference type="PANTHER" id="PTHR21569">
    <property type="entry name" value="RIBOSOMAL PROTEIN S9"/>
    <property type="match status" value="1"/>
</dbReference>
<comment type="similarity">
    <text evidence="1 6">Belongs to the universal ribosomal protein uS9 family.</text>
</comment>
<evidence type="ECO:0000256" key="4">
    <source>
        <dbReference type="ARBA" id="ARBA00039318"/>
    </source>
</evidence>
<protein>
    <recommendedName>
        <fullName evidence="4">Small ribosomal subunit protein uS9m</fullName>
    </recommendedName>
    <alternativeName>
        <fullName evidence="5">37S ribosomal protein S9, mitochondrial</fullName>
    </alternativeName>
</protein>
<dbReference type="NCBIfam" id="NF001099">
    <property type="entry name" value="PRK00132.1"/>
    <property type="match status" value="1"/>
</dbReference>
<feature type="region of interest" description="Disordered" evidence="7">
    <location>
        <begin position="308"/>
        <end position="330"/>
    </location>
</feature>